<dbReference type="STRING" id="90262.A0A1X2I2F4"/>
<dbReference type="PANTHER" id="PTHR12596:SF2">
    <property type="entry name" value="EXPORTIN-7 ISOFORM X1"/>
    <property type="match status" value="1"/>
</dbReference>
<evidence type="ECO:0000256" key="8">
    <source>
        <dbReference type="SAM" id="MobiDB-lite"/>
    </source>
</evidence>
<evidence type="ECO:0000256" key="5">
    <source>
        <dbReference type="ARBA" id="ARBA00022490"/>
    </source>
</evidence>
<keyword evidence="11" id="KW-1185">Reference proteome</keyword>
<dbReference type="InterPro" id="IPR044189">
    <property type="entry name" value="XPO4/7-like"/>
</dbReference>
<name>A0A1X2I2F4_9FUNG</name>
<keyword evidence="5" id="KW-0963">Cytoplasm</keyword>
<feature type="region of interest" description="Disordered" evidence="8">
    <location>
        <begin position="1004"/>
        <end position="1030"/>
    </location>
</feature>
<feature type="domain" description="Exportin-7/Ran-binding protein 17 TPR repeats" evidence="9">
    <location>
        <begin position="460"/>
        <end position="701"/>
    </location>
</feature>
<keyword evidence="6" id="KW-0653">Protein transport</keyword>
<dbReference type="InterPro" id="IPR016024">
    <property type="entry name" value="ARM-type_fold"/>
</dbReference>
<feature type="compositionally biased region" description="Low complexity" evidence="8">
    <location>
        <begin position="1046"/>
        <end position="1059"/>
    </location>
</feature>
<comment type="subcellular location">
    <subcellularLocation>
        <location evidence="2">Cytoplasm</location>
    </subcellularLocation>
    <subcellularLocation>
        <location evidence="1">Nucleus</location>
    </subcellularLocation>
</comment>
<evidence type="ECO:0000256" key="2">
    <source>
        <dbReference type="ARBA" id="ARBA00004496"/>
    </source>
</evidence>
<gene>
    <name evidence="10" type="ORF">BCR42DRAFT_149091</name>
</gene>
<dbReference type="SUPFAM" id="SSF48371">
    <property type="entry name" value="ARM repeat"/>
    <property type="match status" value="1"/>
</dbReference>
<dbReference type="Pfam" id="PF25795">
    <property type="entry name" value="TPR_XPO7"/>
    <property type="match status" value="1"/>
</dbReference>
<dbReference type="GO" id="GO:0005737">
    <property type="term" value="C:cytoplasm"/>
    <property type="evidence" value="ECO:0007669"/>
    <property type="project" value="UniProtKB-SubCell"/>
</dbReference>
<dbReference type="AlphaFoldDB" id="A0A1X2I2F4"/>
<reference evidence="10 11" key="1">
    <citation type="submission" date="2016-07" db="EMBL/GenBank/DDBJ databases">
        <title>Pervasive Adenine N6-methylation of Active Genes in Fungi.</title>
        <authorList>
            <consortium name="DOE Joint Genome Institute"/>
            <person name="Mondo S.J."/>
            <person name="Dannebaum R.O."/>
            <person name="Kuo R.C."/>
            <person name="Labutti K."/>
            <person name="Haridas S."/>
            <person name="Kuo A."/>
            <person name="Salamov A."/>
            <person name="Ahrendt S.R."/>
            <person name="Lipzen A."/>
            <person name="Sullivan W."/>
            <person name="Andreopoulos W.B."/>
            <person name="Clum A."/>
            <person name="Lindquist E."/>
            <person name="Daum C."/>
            <person name="Ramamoorthy G.K."/>
            <person name="Gryganskyi A."/>
            <person name="Culley D."/>
            <person name="Magnuson J.K."/>
            <person name="James T.Y."/>
            <person name="O'Malley M.A."/>
            <person name="Stajich J.E."/>
            <person name="Spatafora J.W."/>
            <person name="Visel A."/>
            <person name="Grigoriev I.V."/>
        </authorList>
    </citation>
    <scope>NUCLEOTIDE SEQUENCE [LARGE SCALE GENOMIC DNA]</scope>
    <source>
        <strain evidence="10 11">NRRL 1336</strain>
    </source>
</reference>
<evidence type="ECO:0000313" key="10">
    <source>
        <dbReference type="EMBL" id="ORZ07865.1"/>
    </source>
</evidence>
<dbReference type="InterPro" id="IPR057947">
    <property type="entry name" value="TPR_XPO7/RBP17"/>
</dbReference>
<evidence type="ECO:0000313" key="11">
    <source>
        <dbReference type="Proteomes" id="UP000193560"/>
    </source>
</evidence>
<organism evidence="10 11">
    <name type="scientific">Absidia repens</name>
    <dbReference type="NCBI Taxonomy" id="90262"/>
    <lineage>
        <taxon>Eukaryota</taxon>
        <taxon>Fungi</taxon>
        <taxon>Fungi incertae sedis</taxon>
        <taxon>Mucoromycota</taxon>
        <taxon>Mucoromycotina</taxon>
        <taxon>Mucoromycetes</taxon>
        <taxon>Mucorales</taxon>
        <taxon>Cunninghamellaceae</taxon>
        <taxon>Absidia</taxon>
    </lineage>
</organism>
<evidence type="ECO:0000259" key="9">
    <source>
        <dbReference type="Pfam" id="PF25795"/>
    </source>
</evidence>
<evidence type="ECO:0000256" key="6">
    <source>
        <dbReference type="ARBA" id="ARBA00022927"/>
    </source>
</evidence>
<protein>
    <submittedName>
        <fullName evidence="10">Armadillo-type protein</fullName>
    </submittedName>
</protein>
<keyword evidence="4" id="KW-0813">Transport</keyword>
<comment type="similarity">
    <text evidence="3">Belongs to the exportin family.</text>
</comment>
<dbReference type="OrthoDB" id="244158at2759"/>
<evidence type="ECO:0000256" key="4">
    <source>
        <dbReference type="ARBA" id="ARBA00022448"/>
    </source>
</evidence>
<dbReference type="Gene3D" id="1.25.10.10">
    <property type="entry name" value="Leucine-rich Repeat Variant"/>
    <property type="match status" value="1"/>
</dbReference>
<proteinExistence type="inferred from homology"/>
<dbReference type="Proteomes" id="UP000193560">
    <property type="component" value="Unassembled WGS sequence"/>
</dbReference>
<dbReference type="GO" id="GO:0006611">
    <property type="term" value="P:protein export from nucleus"/>
    <property type="evidence" value="ECO:0007669"/>
    <property type="project" value="TreeGrafter"/>
</dbReference>
<feature type="region of interest" description="Disordered" evidence="8">
    <location>
        <begin position="1046"/>
        <end position="1117"/>
    </location>
</feature>
<dbReference type="GO" id="GO:0005643">
    <property type="term" value="C:nuclear pore"/>
    <property type="evidence" value="ECO:0007669"/>
    <property type="project" value="TreeGrafter"/>
</dbReference>
<dbReference type="GO" id="GO:0005049">
    <property type="term" value="F:nuclear export signal receptor activity"/>
    <property type="evidence" value="ECO:0007669"/>
    <property type="project" value="InterPro"/>
</dbReference>
<dbReference type="PANTHER" id="PTHR12596">
    <property type="entry name" value="EXPORTIN 4,7-RELATED"/>
    <property type="match status" value="1"/>
</dbReference>
<evidence type="ECO:0000256" key="1">
    <source>
        <dbReference type="ARBA" id="ARBA00004123"/>
    </source>
</evidence>
<keyword evidence="7" id="KW-0539">Nucleus</keyword>
<feature type="compositionally biased region" description="Low complexity" evidence="8">
    <location>
        <begin position="1073"/>
        <end position="1117"/>
    </location>
</feature>
<feature type="region of interest" description="Disordered" evidence="8">
    <location>
        <begin position="43"/>
        <end position="73"/>
    </location>
</feature>
<sequence length="1191" mass="135839">MMMAQQDDRIHYYVSLCEQLYNPTSTQKQSQIQHELEVEFPTFADSNGTNTTTSTTNSSLSNNNSNIPGASSLTIQTPTETASALRILLEASPTPYVQIFCLARLKQLITSQFTLFDNVTKLQLRTFLLEYAFVHPDMLPFIVSQLGGVLTQLTRMGWVALEEYQTIGKDLDQFLQASLDHRILGLHLLSVIIQDINTPSPPRYSAMFRKAASGFRDTQLLDIFKMAFQTLEELLGRSIRFDKADQENRMRENTLRVLVNCLSYDFAGTSLDEAGEDIGTVQVPTSWRQVYEQDHFLTTFFQAYQEFEPPHTSKVMECLVLLASTRKALFTGDTERSAFVTRLMQGIQNIIIQSQGMGDTDNYNEFCRLLFRFRAIAPLSDLVKEQGYEEWITLVTDFTIKAFQSWKWSPNTASYLLGFWSRTVETMSYYQHLDDNIIKKLESITVELVRSYITTNVQSVATRVEEMLDDPLENEESLVDTLSMLGKIARCQYQDSSAILVSVFDPIAMEYQEWMSQAGMISMEAFKETLDVIEAKFAWLVYFAAVFIGNRPSFLNSDDNDDVDGKITTKVLQLMEVNQALQNQHGTTFLNPKLDSAFIYFFQQFRKSFIGEPSKSVYNSLTEAFGISDQINMLDVILRKIVTNLQFWGNNGHLIKQTLALFNELASGYSALKNIRKTETITYLLQNHMNSNNGFFGVLDNQENNSSNSNIHRHNRMLYYQILCKVLFAEEVTEVEFDTFMKSFEQRLDGLAQLDSIQAFHQIPVKIALEDIFRDLRGIMMAMQNKRNFALFLDWFYPDYMSIALRGMEAWAQDTNLANTLLKFMAEFVHNKNQRLNFDVSSPNGVLMFKDASQLVCIYGRHILEKTVTQDDQKYQEKFKGISTCFNILTRCLSGKYINFGVLWLYQDKSIDQAFRMMIQLMLAIPMDDLMTLPKVTKAYFQLLDEFSTEQLKMLPNLAAKPFLSMLESCEQGIQVPDAHIRTHACATLDHVFTLVAEETERCQGSSSARRHYRHYQQRPLSHQQADWMSPSSSLTSAAAMASSSFTHRRSSSSSATSSDPINIPNMNTAAHSNNNNNNSSITSPSLSSSSSTTTTSLLATSPTSTVTSSNSTSSSLSGYPHWCLEYIQNTPHSMVTLFITLYGLILFDDNNDQWQLSRPLYVLTLIQKDVSLFIRPIQSNLKFIFFFSQR</sequence>
<comment type="caution">
    <text evidence="10">The sequence shown here is derived from an EMBL/GenBank/DDBJ whole genome shotgun (WGS) entry which is preliminary data.</text>
</comment>
<dbReference type="InterPro" id="IPR011989">
    <property type="entry name" value="ARM-like"/>
</dbReference>
<accession>A0A1X2I2F4</accession>
<evidence type="ECO:0000256" key="3">
    <source>
        <dbReference type="ARBA" id="ARBA00009466"/>
    </source>
</evidence>
<dbReference type="EMBL" id="MCGE01000033">
    <property type="protein sequence ID" value="ORZ07865.1"/>
    <property type="molecule type" value="Genomic_DNA"/>
</dbReference>
<evidence type="ECO:0000256" key="7">
    <source>
        <dbReference type="ARBA" id="ARBA00023242"/>
    </source>
</evidence>
<feature type="compositionally biased region" description="Low complexity" evidence="8">
    <location>
        <begin position="46"/>
        <end position="66"/>
    </location>
</feature>